<sequence length="143" mass="16038">MIDLLSSEKTQGSLKQLVRYVFVGIVTNFTGYLVYLLVIYLGATPKITMTVLYGVGAAIGYIGNRNFTFAHKGNVLSSGIRYSIAHFFGYSINLIILIIFVDKLGYAHQWVQAIAIFIVAGFLFTTFKFFVFTKQNVLNSDRI</sequence>
<feature type="transmembrane region" description="Helical" evidence="6">
    <location>
        <begin position="113"/>
        <end position="132"/>
    </location>
</feature>
<protein>
    <submittedName>
        <fullName evidence="8">Membrane protein</fullName>
    </submittedName>
</protein>
<organism evidence="8 9">
    <name type="scientific">Pseudomonas syringae</name>
    <dbReference type="NCBI Taxonomy" id="317"/>
    <lineage>
        <taxon>Bacteria</taxon>
        <taxon>Pseudomonadati</taxon>
        <taxon>Pseudomonadota</taxon>
        <taxon>Gammaproteobacteria</taxon>
        <taxon>Pseudomonadales</taxon>
        <taxon>Pseudomonadaceae</taxon>
        <taxon>Pseudomonas</taxon>
    </lineage>
</organism>
<keyword evidence="4 6" id="KW-1133">Transmembrane helix</keyword>
<dbReference type="InterPro" id="IPR051401">
    <property type="entry name" value="GtrA_CellWall_Glycosyl"/>
</dbReference>
<keyword evidence="3 6" id="KW-0812">Transmembrane</keyword>
<dbReference type="EMBL" id="LFQK01000010">
    <property type="protein sequence ID" value="KNH28847.1"/>
    <property type="molecule type" value="Genomic_DNA"/>
</dbReference>
<evidence type="ECO:0000256" key="3">
    <source>
        <dbReference type="ARBA" id="ARBA00022692"/>
    </source>
</evidence>
<dbReference type="GO" id="GO:0005886">
    <property type="term" value="C:plasma membrane"/>
    <property type="evidence" value="ECO:0007669"/>
    <property type="project" value="TreeGrafter"/>
</dbReference>
<dbReference type="Pfam" id="PF04138">
    <property type="entry name" value="GtrA_DPMS_TM"/>
    <property type="match status" value="1"/>
</dbReference>
<keyword evidence="5 6" id="KW-0472">Membrane</keyword>
<evidence type="ECO:0000259" key="7">
    <source>
        <dbReference type="Pfam" id="PF04138"/>
    </source>
</evidence>
<name>A0A0L1MK19_PSESX</name>
<evidence type="ECO:0000313" key="9">
    <source>
        <dbReference type="Proteomes" id="UP000036955"/>
    </source>
</evidence>
<comment type="subcellular location">
    <subcellularLocation>
        <location evidence="1">Membrane</location>
        <topology evidence="1">Multi-pass membrane protein</topology>
    </subcellularLocation>
</comment>
<reference evidence="8 9" key="1">
    <citation type="submission" date="2015-06" db="EMBL/GenBank/DDBJ databases">
        <authorList>
            <person name="Hoefler B.C."/>
            <person name="Straight P.D."/>
        </authorList>
    </citation>
    <scope>NUCLEOTIDE SEQUENCE [LARGE SCALE GENOMIC DNA]</scope>
    <source>
        <strain evidence="8 9">Riq4</strain>
    </source>
</reference>
<comment type="similarity">
    <text evidence="2">Belongs to the GtrA family.</text>
</comment>
<dbReference type="PATRIC" id="fig|317.197.peg.323"/>
<dbReference type="PANTHER" id="PTHR38459:SF1">
    <property type="entry name" value="PROPHAGE BACTOPRENOL-LINKED GLUCOSE TRANSLOCASE HOMOLOG"/>
    <property type="match status" value="1"/>
</dbReference>
<dbReference type="PANTHER" id="PTHR38459">
    <property type="entry name" value="PROPHAGE BACTOPRENOL-LINKED GLUCOSE TRANSLOCASE HOMOLOG"/>
    <property type="match status" value="1"/>
</dbReference>
<dbReference type="InterPro" id="IPR007267">
    <property type="entry name" value="GtrA_DPMS_TM"/>
</dbReference>
<accession>A0A0L1MK19</accession>
<comment type="caution">
    <text evidence="8">The sequence shown here is derived from an EMBL/GenBank/DDBJ whole genome shotgun (WGS) entry which is preliminary data.</text>
</comment>
<dbReference type="AlphaFoldDB" id="A0A0L1MK19"/>
<evidence type="ECO:0000256" key="2">
    <source>
        <dbReference type="ARBA" id="ARBA00009399"/>
    </source>
</evidence>
<feature type="transmembrane region" description="Helical" evidence="6">
    <location>
        <begin position="47"/>
        <end position="63"/>
    </location>
</feature>
<evidence type="ECO:0000313" key="8">
    <source>
        <dbReference type="EMBL" id="KNH28847.1"/>
    </source>
</evidence>
<feature type="transmembrane region" description="Helical" evidence="6">
    <location>
        <begin position="20"/>
        <end position="41"/>
    </location>
</feature>
<evidence type="ECO:0000256" key="4">
    <source>
        <dbReference type="ARBA" id="ARBA00022989"/>
    </source>
</evidence>
<proteinExistence type="inferred from homology"/>
<dbReference type="OrthoDB" id="5772132at2"/>
<dbReference type="Proteomes" id="UP000036955">
    <property type="component" value="Unassembled WGS sequence"/>
</dbReference>
<feature type="domain" description="GtrA/DPMS transmembrane" evidence="7">
    <location>
        <begin position="19"/>
        <end position="132"/>
    </location>
</feature>
<evidence type="ECO:0000256" key="1">
    <source>
        <dbReference type="ARBA" id="ARBA00004141"/>
    </source>
</evidence>
<feature type="transmembrane region" description="Helical" evidence="6">
    <location>
        <begin position="84"/>
        <end position="101"/>
    </location>
</feature>
<dbReference type="GO" id="GO:0000271">
    <property type="term" value="P:polysaccharide biosynthetic process"/>
    <property type="evidence" value="ECO:0007669"/>
    <property type="project" value="InterPro"/>
</dbReference>
<gene>
    <name evidence="8" type="ORF">ACS77_06180</name>
</gene>
<evidence type="ECO:0000256" key="5">
    <source>
        <dbReference type="ARBA" id="ARBA00023136"/>
    </source>
</evidence>
<evidence type="ECO:0000256" key="6">
    <source>
        <dbReference type="SAM" id="Phobius"/>
    </source>
</evidence>